<evidence type="ECO:0000256" key="5">
    <source>
        <dbReference type="SAM" id="Phobius"/>
    </source>
</evidence>
<keyword evidence="2 5" id="KW-0812">Transmembrane</keyword>
<dbReference type="PANTHER" id="PTHR43394">
    <property type="entry name" value="ATP-DEPENDENT PERMEASE MDL1, MITOCHONDRIAL"/>
    <property type="match status" value="1"/>
</dbReference>
<organism evidence="7 8">
    <name type="scientific">Strongylus vulgaris</name>
    <name type="common">Blood worm</name>
    <dbReference type="NCBI Taxonomy" id="40348"/>
    <lineage>
        <taxon>Eukaryota</taxon>
        <taxon>Metazoa</taxon>
        <taxon>Ecdysozoa</taxon>
        <taxon>Nematoda</taxon>
        <taxon>Chromadorea</taxon>
        <taxon>Rhabditida</taxon>
        <taxon>Rhabditina</taxon>
        <taxon>Rhabditomorpha</taxon>
        <taxon>Strongyloidea</taxon>
        <taxon>Strongylidae</taxon>
        <taxon>Strongylus</taxon>
    </lineage>
</organism>
<dbReference type="EMBL" id="UYYB01107624">
    <property type="protein sequence ID" value="VDM80176.1"/>
    <property type="molecule type" value="Genomic_DNA"/>
</dbReference>
<dbReference type="InterPro" id="IPR027417">
    <property type="entry name" value="P-loop_NTPase"/>
</dbReference>
<dbReference type="Gene3D" id="1.20.1560.10">
    <property type="entry name" value="ABC transporter type 1, transmembrane domain"/>
    <property type="match status" value="1"/>
</dbReference>
<dbReference type="OrthoDB" id="6500128at2759"/>
<reference evidence="7 8" key="1">
    <citation type="submission" date="2018-11" db="EMBL/GenBank/DDBJ databases">
        <authorList>
            <consortium name="Pathogen Informatics"/>
        </authorList>
    </citation>
    <scope>NUCLEOTIDE SEQUENCE [LARGE SCALE GENOMIC DNA]</scope>
</reference>
<dbReference type="Proteomes" id="UP000270094">
    <property type="component" value="Unassembled WGS sequence"/>
</dbReference>
<comment type="subcellular location">
    <subcellularLocation>
        <location evidence="1">Membrane</location>
        <topology evidence="1">Multi-pass membrane protein</topology>
    </subcellularLocation>
</comment>
<dbReference type="PROSITE" id="PS50893">
    <property type="entry name" value="ABC_TRANSPORTER_2"/>
    <property type="match status" value="1"/>
</dbReference>
<name>A0A3P7JA06_STRVU</name>
<evidence type="ECO:0000313" key="7">
    <source>
        <dbReference type="EMBL" id="VDM80176.1"/>
    </source>
</evidence>
<dbReference type="Pfam" id="PF00005">
    <property type="entry name" value="ABC_tran"/>
    <property type="match status" value="1"/>
</dbReference>
<keyword evidence="3 5" id="KW-1133">Transmembrane helix</keyword>
<dbReference type="GO" id="GO:0005524">
    <property type="term" value="F:ATP binding"/>
    <property type="evidence" value="ECO:0007669"/>
    <property type="project" value="InterPro"/>
</dbReference>
<dbReference type="AlphaFoldDB" id="A0A3P7JA06"/>
<sequence>MTDDLQTRRIERVTPSSTLTDPHITFDGIPLRDYNIRWLRNAIGVVQQEPVIFATTVAENVRMGDCSLTDKDVEEACRMADALDFIKELSQVSLLLENFQENKEISFQGFNTIIGEGAVQLSGGQKQRIAIARVLVRKPAILILDEATSALDSESEHAVQKALHNVSFPKYRKSLNEHAFLDKGRVVEIGKTLITCTLRCALDMLVEGSHEELMTKEHGVYRGMRKAQKLAREQEDTTSDALIYLKEDTDKKNKASKEETGANLRHRREPAVKARQMQIITPEEPCWENRNARYKMLVDKTSNASLRDILLYAKPELPMAFVALIITLLRGCSWPIFSVIYGKLFMVSFDCHRLPHLSLR</sequence>
<protein>
    <recommendedName>
        <fullName evidence="6">ABC transporter domain-containing protein</fullName>
    </recommendedName>
</protein>
<evidence type="ECO:0000313" key="8">
    <source>
        <dbReference type="Proteomes" id="UP000270094"/>
    </source>
</evidence>
<dbReference type="InterPro" id="IPR036640">
    <property type="entry name" value="ABC1_TM_sf"/>
</dbReference>
<dbReference type="GO" id="GO:0016887">
    <property type="term" value="F:ATP hydrolysis activity"/>
    <property type="evidence" value="ECO:0007669"/>
    <property type="project" value="InterPro"/>
</dbReference>
<dbReference type="InterPro" id="IPR039421">
    <property type="entry name" value="Type_1_exporter"/>
</dbReference>
<dbReference type="GO" id="GO:0015421">
    <property type="term" value="F:ABC-type oligopeptide transporter activity"/>
    <property type="evidence" value="ECO:0007669"/>
    <property type="project" value="TreeGrafter"/>
</dbReference>
<evidence type="ECO:0000256" key="3">
    <source>
        <dbReference type="ARBA" id="ARBA00022989"/>
    </source>
</evidence>
<keyword evidence="4 5" id="KW-0472">Membrane</keyword>
<dbReference type="GO" id="GO:0016020">
    <property type="term" value="C:membrane"/>
    <property type="evidence" value="ECO:0007669"/>
    <property type="project" value="UniProtKB-SubCell"/>
</dbReference>
<evidence type="ECO:0000256" key="2">
    <source>
        <dbReference type="ARBA" id="ARBA00022692"/>
    </source>
</evidence>
<feature type="domain" description="ABC transporter" evidence="6">
    <location>
        <begin position="5"/>
        <end position="243"/>
    </location>
</feature>
<dbReference type="PROSITE" id="PS00211">
    <property type="entry name" value="ABC_TRANSPORTER_1"/>
    <property type="match status" value="1"/>
</dbReference>
<accession>A0A3P7JA06</accession>
<keyword evidence="8" id="KW-1185">Reference proteome</keyword>
<dbReference type="PANTHER" id="PTHR43394:SF1">
    <property type="entry name" value="ATP-BINDING CASSETTE SUB-FAMILY B MEMBER 10, MITOCHONDRIAL"/>
    <property type="match status" value="1"/>
</dbReference>
<dbReference type="InterPro" id="IPR003439">
    <property type="entry name" value="ABC_transporter-like_ATP-bd"/>
</dbReference>
<dbReference type="SUPFAM" id="SSF52540">
    <property type="entry name" value="P-loop containing nucleoside triphosphate hydrolases"/>
    <property type="match status" value="1"/>
</dbReference>
<proteinExistence type="predicted"/>
<dbReference type="InterPro" id="IPR017871">
    <property type="entry name" value="ABC_transporter-like_CS"/>
</dbReference>
<evidence type="ECO:0000256" key="1">
    <source>
        <dbReference type="ARBA" id="ARBA00004141"/>
    </source>
</evidence>
<dbReference type="Gene3D" id="3.40.50.300">
    <property type="entry name" value="P-loop containing nucleotide triphosphate hydrolases"/>
    <property type="match status" value="2"/>
</dbReference>
<feature type="transmembrane region" description="Helical" evidence="5">
    <location>
        <begin position="317"/>
        <end position="337"/>
    </location>
</feature>
<evidence type="ECO:0000259" key="6">
    <source>
        <dbReference type="PROSITE" id="PS50893"/>
    </source>
</evidence>
<evidence type="ECO:0000256" key="4">
    <source>
        <dbReference type="ARBA" id="ARBA00023136"/>
    </source>
</evidence>
<gene>
    <name evidence="7" type="ORF">SVUK_LOCUS15174</name>
</gene>